<name>A0ACC6UTL8_STRAO</name>
<protein>
    <submittedName>
        <fullName evidence="1">Nucleotide-binding universal stress UspA family protein</fullName>
    </submittedName>
</protein>
<dbReference type="EMBL" id="JBGCBD010000002">
    <property type="protein sequence ID" value="MEY9814884.1"/>
    <property type="molecule type" value="Genomic_DNA"/>
</dbReference>
<proteinExistence type="predicted"/>
<organism evidence="1 2">
    <name type="scientific">Streptomyces albogriseolus</name>
    <dbReference type="NCBI Taxonomy" id="1887"/>
    <lineage>
        <taxon>Bacteria</taxon>
        <taxon>Bacillati</taxon>
        <taxon>Actinomycetota</taxon>
        <taxon>Actinomycetes</taxon>
        <taxon>Kitasatosporales</taxon>
        <taxon>Streptomycetaceae</taxon>
        <taxon>Streptomyces</taxon>
        <taxon>Streptomyces albogriseolus group</taxon>
    </lineage>
</organism>
<reference evidence="1" key="1">
    <citation type="submission" date="2024-07" db="EMBL/GenBank/DDBJ databases">
        <title>Genome sequencing of plant associated microbes to promote plant fitness in Sorghum bicolor and Oryza sativa.</title>
        <authorList>
            <person name="Coleman-Derr D."/>
        </authorList>
    </citation>
    <scope>NUCLEOTIDE SEQUENCE</scope>
    <source>
        <strain evidence="1">SAI-173</strain>
    </source>
</reference>
<accession>A0ACC6UTL8</accession>
<dbReference type="Proteomes" id="UP001565447">
    <property type="component" value="Unassembled WGS sequence"/>
</dbReference>
<evidence type="ECO:0000313" key="2">
    <source>
        <dbReference type="Proteomes" id="UP001565447"/>
    </source>
</evidence>
<evidence type="ECO:0000313" key="1">
    <source>
        <dbReference type="EMBL" id="MEY9814884.1"/>
    </source>
</evidence>
<sequence>MDRPATVGADGSSASMRALDWAADEAALHGLPLRILHASVWERFEGATLAEDLSDVAERA</sequence>
<comment type="caution">
    <text evidence="1">The sequence shown here is derived from an EMBL/GenBank/DDBJ whole genome shotgun (WGS) entry which is preliminary data.</text>
</comment>
<keyword evidence="2" id="KW-1185">Reference proteome</keyword>
<gene>
    <name evidence="1" type="ORF">RKD21_005141</name>
</gene>